<dbReference type="PROSITE" id="PS51318">
    <property type="entry name" value="TAT"/>
    <property type="match status" value="1"/>
</dbReference>
<reference evidence="6 7" key="1">
    <citation type="submission" date="2015-12" db="EMBL/GenBank/DDBJ databases">
        <authorList>
            <person name="Shamseldin A."/>
            <person name="Moawad H."/>
            <person name="Abd El-Rahim W.M."/>
            <person name="Sadowsky M.J."/>
        </authorList>
    </citation>
    <scope>NUCLEOTIDE SEQUENCE [LARGE SCALE GENOMIC DNA]</scope>
    <source>
        <strain evidence="6 7">JC234</strain>
    </source>
</reference>
<evidence type="ECO:0000256" key="3">
    <source>
        <dbReference type="ARBA" id="ARBA00022729"/>
    </source>
</evidence>
<evidence type="ECO:0000313" key="6">
    <source>
        <dbReference type="EMBL" id="OCW56009.1"/>
    </source>
</evidence>
<name>A0A1C1YR75_9HYPH</name>
<sequence length="404" mass="43339">MPEGLQRRVFLKLAGIAGISLAATPALTRMAQAAARGKIANQVSTPANDYWNVWTQAFNRAATALDLDAQELFHQNDTARQLSQVRSLPANGASMLIGCVNPAGSLPMVAKYCQENRIHYVPSWEAPAWFTPPDVGDYFVSFVTPNSVEGAYEVAKALFDSVGGEGKIVHIAGLATPTDTYRTAGLMQAAKEYPGIEIVGGLRADWDRQKARDVMLSMITAHPDMKGVFAQNDNMALGVISVLRERGLADIKVSGVDGLPEGLQEVAKGEHMVATHTSLPPYGAGFTTVLAFDAMNGWKPTLGERLLFTGSALATPDNAGGIAAAIYGEGDDPFDWALMSRTLNPDKWDPQNKITAIDPEVFWGPFPDNRDQLNPAYKGAAAAGVFADVDALYAEHYKTGPVKS</sequence>
<dbReference type="EMBL" id="LQZT01000048">
    <property type="protein sequence ID" value="OCW56009.1"/>
    <property type="molecule type" value="Genomic_DNA"/>
</dbReference>
<dbReference type="Gene3D" id="3.40.50.2300">
    <property type="match status" value="2"/>
</dbReference>
<dbReference type="CDD" id="cd01536">
    <property type="entry name" value="PBP1_ABC_sugar_binding-like"/>
    <property type="match status" value="1"/>
</dbReference>
<organism evidence="6 7">
    <name type="scientific">Hoeflea olei</name>
    <dbReference type="NCBI Taxonomy" id="1480615"/>
    <lineage>
        <taxon>Bacteria</taxon>
        <taxon>Pseudomonadati</taxon>
        <taxon>Pseudomonadota</taxon>
        <taxon>Alphaproteobacteria</taxon>
        <taxon>Hyphomicrobiales</taxon>
        <taxon>Rhizobiaceae</taxon>
        <taxon>Hoeflea</taxon>
    </lineage>
</organism>
<keyword evidence="7" id="KW-1185">Reference proteome</keyword>
<dbReference type="InterPro" id="IPR025997">
    <property type="entry name" value="SBP_2_dom"/>
</dbReference>
<evidence type="ECO:0000256" key="4">
    <source>
        <dbReference type="SAM" id="SignalP"/>
    </source>
</evidence>
<dbReference type="Proteomes" id="UP000094795">
    <property type="component" value="Unassembled WGS sequence"/>
</dbReference>
<feature type="domain" description="Periplasmic binding protein" evidence="5">
    <location>
        <begin position="44"/>
        <end position="272"/>
    </location>
</feature>
<dbReference type="SUPFAM" id="SSF53822">
    <property type="entry name" value="Periplasmic binding protein-like I"/>
    <property type="match status" value="1"/>
</dbReference>
<proteinExistence type="inferred from homology"/>
<dbReference type="GO" id="GO:0030246">
    <property type="term" value="F:carbohydrate binding"/>
    <property type="evidence" value="ECO:0007669"/>
    <property type="project" value="UniProtKB-ARBA"/>
</dbReference>
<dbReference type="STRING" id="1480615.AWJ14_12380"/>
<feature type="chain" id="PRO_5008656444" description="Periplasmic binding protein domain-containing protein" evidence="4">
    <location>
        <begin position="23"/>
        <end position="404"/>
    </location>
</feature>
<dbReference type="InterPro" id="IPR028082">
    <property type="entry name" value="Peripla_BP_I"/>
</dbReference>
<dbReference type="PANTHER" id="PTHR46847:SF1">
    <property type="entry name" value="D-ALLOSE-BINDING PERIPLASMIC PROTEIN-RELATED"/>
    <property type="match status" value="1"/>
</dbReference>
<keyword evidence="3 4" id="KW-0732">Signal</keyword>
<comment type="caution">
    <text evidence="6">The sequence shown here is derived from an EMBL/GenBank/DDBJ whole genome shotgun (WGS) entry which is preliminary data.</text>
</comment>
<gene>
    <name evidence="6" type="ORF">AWJ14_12380</name>
</gene>
<evidence type="ECO:0000256" key="1">
    <source>
        <dbReference type="ARBA" id="ARBA00004196"/>
    </source>
</evidence>
<dbReference type="InterPro" id="IPR006311">
    <property type="entry name" value="TAT_signal"/>
</dbReference>
<evidence type="ECO:0000259" key="5">
    <source>
        <dbReference type="Pfam" id="PF13407"/>
    </source>
</evidence>
<dbReference type="Pfam" id="PF13407">
    <property type="entry name" value="Peripla_BP_4"/>
    <property type="match status" value="1"/>
</dbReference>
<dbReference type="GO" id="GO:0030313">
    <property type="term" value="C:cell envelope"/>
    <property type="evidence" value="ECO:0007669"/>
    <property type="project" value="UniProtKB-SubCell"/>
</dbReference>
<feature type="signal peptide" evidence="4">
    <location>
        <begin position="1"/>
        <end position="22"/>
    </location>
</feature>
<comment type="similarity">
    <text evidence="2">Belongs to the bacterial solute-binding protein 2 family.</text>
</comment>
<evidence type="ECO:0000313" key="7">
    <source>
        <dbReference type="Proteomes" id="UP000094795"/>
    </source>
</evidence>
<dbReference type="AlphaFoldDB" id="A0A1C1YR75"/>
<comment type="subcellular location">
    <subcellularLocation>
        <location evidence="1">Cell envelope</location>
    </subcellularLocation>
</comment>
<evidence type="ECO:0000256" key="2">
    <source>
        <dbReference type="ARBA" id="ARBA00007639"/>
    </source>
</evidence>
<accession>A0A1C1YR75</accession>
<dbReference type="PANTHER" id="PTHR46847">
    <property type="entry name" value="D-ALLOSE-BINDING PERIPLASMIC PROTEIN-RELATED"/>
    <property type="match status" value="1"/>
</dbReference>
<protein>
    <recommendedName>
        <fullName evidence="5">Periplasmic binding protein domain-containing protein</fullName>
    </recommendedName>
</protein>